<feature type="compositionally biased region" description="Polar residues" evidence="1">
    <location>
        <begin position="11"/>
        <end position="21"/>
    </location>
</feature>
<sequence>MPDQIGRFPTPVQTGRNSTPSHIPRHLFRRPPSPLFRRAIALFLASASEGLSSASKSIFSHLPSSLPPALPPPVCYSAPPPAVSCSVLSFPPPSSISSIASKLAV</sequence>
<dbReference type="EMBL" id="JASCZI010241759">
    <property type="protein sequence ID" value="MED6206481.1"/>
    <property type="molecule type" value="Genomic_DNA"/>
</dbReference>
<proteinExistence type="predicted"/>
<name>A0ABU6Y9C7_9FABA</name>
<reference evidence="2 3" key="1">
    <citation type="journal article" date="2023" name="Plants (Basel)">
        <title>Bridging the Gap: Combining Genomics and Transcriptomics Approaches to Understand Stylosanthes scabra, an Orphan Legume from the Brazilian Caatinga.</title>
        <authorList>
            <person name="Ferreira-Neto J.R.C."/>
            <person name="da Silva M.D."/>
            <person name="Binneck E."/>
            <person name="de Melo N.F."/>
            <person name="da Silva R.H."/>
            <person name="de Melo A.L.T.M."/>
            <person name="Pandolfi V."/>
            <person name="Bustamante F.O."/>
            <person name="Brasileiro-Vidal A.C."/>
            <person name="Benko-Iseppon A.M."/>
        </authorList>
    </citation>
    <scope>NUCLEOTIDE SEQUENCE [LARGE SCALE GENOMIC DNA]</scope>
    <source>
        <tissue evidence="2">Leaves</tissue>
    </source>
</reference>
<dbReference type="Proteomes" id="UP001341840">
    <property type="component" value="Unassembled WGS sequence"/>
</dbReference>
<evidence type="ECO:0000313" key="2">
    <source>
        <dbReference type="EMBL" id="MED6206481.1"/>
    </source>
</evidence>
<accession>A0ABU6Y9C7</accession>
<organism evidence="2 3">
    <name type="scientific">Stylosanthes scabra</name>
    <dbReference type="NCBI Taxonomy" id="79078"/>
    <lineage>
        <taxon>Eukaryota</taxon>
        <taxon>Viridiplantae</taxon>
        <taxon>Streptophyta</taxon>
        <taxon>Embryophyta</taxon>
        <taxon>Tracheophyta</taxon>
        <taxon>Spermatophyta</taxon>
        <taxon>Magnoliopsida</taxon>
        <taxon>eudicotyledons</taxon>
        <taxon>Gunneridae</taxon>
        <taxon>Pentapetalae</taxon>
        <taxon>rosids</taxon>
        <taxon>fabids</taxon>
        <taxon>Fabales</taxon>
        <taxon>Fabaceae</taxon>
        <taxon>Papilionoideae</taxon>
        <taxon>50 kb inversion clade</taxon>
        <taxon>dalbergioids sensu lato</taxon>
        <taxon>Dalbergieae</taxon>
        <taxon>Pterocarpus clade</taxon>
        <taxon>Stylosanthes</taxon>
    </lineage>
</organism>
<evidence type="ECO:0000256" key="1">
    <source>
        <dbReference type="SAM" id="MobiDB-lite"/>
    </source>
</evidence>
<comment type="caution">
    <text evidence="2">The sequence shown here is derived from an EMBL/GenBank/DDBJ whole genome shotgun (WGS) entry which is preliminary data.</text>
</comment>
<feature type="region of interest" description="Disordered" evidence="1">
    <location>
        <begin position="1"/>
        <end position="27"/>
    </location>
</feature>
<gene>
    <name evidence="2" type="ORF">PIB30_027138</name>
</gene>
<evidence type="ECO:0000313" key="3">
    <source>
        <dbReference type="Proteomes" id="UP001341840"/>
    </source>
</evidence>
<protein>
    <submittedName>
        <fullName evidence="2">Uncharacterized protein</fullName>
    </submittedName>
</protein>
<keyword evidence="3" id="KW-1185">Reference proteome</keyword>